<dbReference type="InterPro" id="IPR036074">
    <property type="entry name" value="CbiD_sf"/>
</dbReference>
<dbReference type="UniPathway" id="UPA00148">
    <property type="reaction ID" value="UER00227"/>
</dbReference>
<keyword evidence="4 5" id="KW-0949">S-adenosyl-L-methionine</keyword>
<sequence>MDKVRTKELRSGYTTGSCAAAAAKAAARALVDGTLLTQVTITLPAGGQLTLPIARVEPGDGWCRAQVIKDAGDDPDVTHGLAIVAEVRPAAGGISILGGPGVGTVTKPGLAVPVGQPAINPVPRQMIEREVREVLPPGQGARVIISAPGGEKLAHQTMNPRLGIVGGISILGTGGIVRPMSEEAYRQSLVPQVDQALALGYRHLVLTPGRLGVNKARELGLPPDCIVETSNFIGTLLEECAKRPVEAVLLFGHLGKLVKVAAGIFHTLGRLADARRETLAAHAALQGAPREVIVQIMNMNTAEEVVGILQRYGLSNVWHQVAAAASRRAAQYVGDKYLVGTMMYSLSGEIVGYDAGARQIGGELGWHIALP</sequence>
<dbReference type="eggNOG" id="COG1903">
    <property type="taxonomic scope" value="Bacteria"/>
</dbReference>
<comment type="similarity">
    <text evidence="5">Belongs to the CbiD family.</text>
</comment>
<keyword evidence="2 5" id="KW-0489">Methyltransferase</keyword>
<dbReference type="PANTHER" id="PTHR35863:SF1">
    <property type="entry name" value="COBALT-PRECORRIN-5B C(1)-METHYLTRANSFERASE"/>
    <property type="match status" value="1"/>
</dbReference>
<accession>F6B824</accession>
<dbReference type="KEGG" id="dca:Desca_0579"/>
<gene>
    <name evidence="5" type="primary">cbiD</name>
    <name evidence="6" type="ordered locus">Desca_0579</name>
</gene>
<dbReference type="AlphaFoldDB" id="F6B824"/>
<evidence type="ECO:0000256" key="2">
    <source>
        <dbReference type="ARBA" id="ARBA00022603"/>
    </source>
</evidence>
<dbReference type="GO" id="GO:0019251">
    <property type="term" value="P:anaerobic cobalamin biosynthetic process"/>
    <property type="evidence" value="ECO:0007669"/>
    <property type="project" value="UniProtKB-UniRule"/>
</dbReference>
<dbReference type="HOGENOM" id="CLU_041273_1_0_9"/>
<organism evidence="6 7">
    <name type="scientific">Desulfotomaculum nigrificans (strain DSM 14880 / VKM B-2319 / CO-1-SRB)</name>
    <name type="common">Desulfotomaculum carboxydivorans</name>
    <dbReference type="NCBI Taxonomy" id="868595"/>
    <lineage>
        <taxon>Bacteria</taxon>
        <taxon>Bacillati</taxon>
        <taxon>Bacillota</taxon>
        <taxon>Clostridia</taxon>
        <taxon>Eubacteriales</taxon>
        <taxon>Desulfotomaculaceae</taxon>
        <taxon>Desulfotomaculum</taxon>
    </lineage>
</organism>
<keyword evidence="3 5" id="KW-0808">Transferase</keyword>
<name>F6B824_DESCC</name>
<dbReference type="SUPFAM" id="SSF111342">
    <property type="entry name" value="CbiD-like"/>
    <property type="match status" value="1"/>
</dbReference>
<dbReference type="EC" id="2.1.1.195" evidence="5"/>
<protein>
    <recommendedName>
        <fullName evidence="5">Cobalt-precorrin-5B C(1)-methyltransferase</fullName>
        <ecNumber evidence="5">2.1.1.195</ecNumber>
    </recommendedName>
    <alternativeName>
        <fullName evidence="5">Cobalt-precorrin-6A synthase</fullName>
    </alternativeName>
</protein>
<dbReference type="PANTHER" id="PTHR35863">
    <property type="entry name" value="COBALT-PRECORRIN-5B C(1)-METHYLTRANSFERASE"/>
    <property type="match status" value="1"/>
</dbReference>
<dbReference type="InterPro" id="IPR002748">
    <property type="entry name" value="CbiD"/>
</dbReference>
<dbReference type="Proteomes" id="UP000009226">
    <property type="component" value="Chromosome"/>
</dbReference>
<dbReference type="PIRSF" id="PIRSF026782">
    <property type="entry name" value="CbiD"/>
    <property type="match status" value="1"/>
</dbReference>
<dbReference type="NCBIfam" id="TIGR00312">
    <property type="entry name" value="cbiD"/>
    <property type="match status" value="1"/>
</dbReference>
<dbReference type="STRING" id="868595.Desca_0579"/>
<dbReference type="Pfam" id="PF01888">
    <property type="entry name" value="CbiD"/>
    <property type="match status" value="1"/>
</dbReference>
<dbReference type="NCBIfam" id="NF000849">
    <property type="entry name" value="PRK00075.1-1"/>
    <property type="match status" value="1"/>
</dbReference>
<dbReference type="Gene3D" id="3.30.2110.10">
    <property type="entry name" value="CbiD-like"/>
    <property type="match status" value="1"/>
</dbReference>
<dbReference type="RefSeq" id="WP_013809711.1">
    <property type="nucleotide sequence ID" value="NC_015565.1"/>
</dbReference>
<comment type="function">
    <text evidence="5">Catalyzes the methylation of C-1 in cobalt-precorrin-5B to form cobalt-precorrin-6A.</text>
</comment>
<dbReference type="GO" id="GO:0032259">
    <property type="term" value="P:methylation"/>
    <property type="evidence" value="ECO:0007669"/>
    <property type="project" value="UniProtKB-KW"/>
</dbReference>
<evidence type="ECO:0000256" key="3">
    <source>
        <dbReference type="ARBA" id="ARBA00022679"/>
    </source>
</evidence>
<evidence type="ECO:0000256" key="1">
    <source>
        <dbReference type="ARBA" id="ARBA00022573"/>
    </source>
</evidence>
<keyword evidence="7" id="KW-1185">Reference proteome</keyword>
<evidence type="ECO:0000256" key="4">
    <source>
        <dbReference type="ARBA" id="ARBA00022691"/>
    </source>
</evidence>
<dbReference type="EMBL" id="CP002736">
    <property type="protein sequence ID" value="AEF93469.1"/>
    <property type="molecule type" value="Genomic_DNA"/>
</dbReference>
<keyword evidence="1 5" id="KW-0169">Cobalamin biosynthesis</keyword>
<dbReference type="GO" id="GO:0043780">
    <property type="term" value="F:cobalt-precorrin-5B C1-methyltransferase activity"/>
    <property type="evidence" value="ECO:0007669"/>
    <property type="project" value="RHEA"/>
</dbReference>
<proteinExistence type="inferred from homology"/>
<evidence type="ECO:0000256" key="5">
    <source>
        <dbReference type="HAMAP-Rule" id="MF_00787"/>
    </source>
</evidence>
<evidence type="ECO:0000313" key="7">
    <source>
        <dbReference type="Proteomes" id="UP000009226"/>
    </source>
</evidence>
<evidence type="ECO:0000313" key="6">
    <source>
        <dbReference type="EMBL" id="AEF93469.1"/>
    </source>
</evidence>
<comment type="pathway">
    <text evidence="5">Cofactor biosynthesis; adenosylcobalamin biosynthesis; cob(II)yrinate a,c-diamide from sirohydrochlorin (anaerobic route): step 6/10.</text>
</comment>
<comment type="catalytic activity">
    <reaction evidence="5">
        <text>Co-precorrin-5B + S-adenosyl-L-methionine = Co-precorrin-6A + S-adenosyl-L-homocysteine</text>
        <dbReference type="Rhea" id="RHEA:26285"/>
        <dbReference type="ChEBI" id="CHEBI:57856"/>
        <dbReference type="ChEBI" id="CHEBI:59789"/>
        <dbReference type="ChEBI" id="CHEBI:60063"/>
        <dbReference type="ChEBI" id="CHEBI:60064"/>
        <dbReference type="EC" id="2.1.1.195"/>
    </reaction>
</comment>
<dbReference type="HAMAP" id="MF_00787">
    <property type="entry name" value="CbiD"/>
    <property type="match status" value="1"/>
</dbReference>
<reference evidence="6" key="1">
    <citation type="submission" date="2011-05" db="EMBL/GenBank/DDBJ databases">
        <title>Complete sequence of Desulfotomaculum carboxydivorans CO-1-SRB.</title>
        <authorList>
            <consortium name="US DOE Joint Genome Institute"/>
            <person name="Lucas S."/>
            <person name="Han J."/>
            <person name="Lapidus A."/>
            <person name="Cheng J.-F."/>
            <person name="Goodwin L."/>
            <person name="Pitluck S."/>
            <person name="Peters L."/>
            <person name="Mikhailova N."/>
            <person name="Lu M."/>
            <person name="Han C."/>
            <person name="Tapia R."/>
            <person name="Land M."/>
            <person name="Hauser L."/>
            <person name="Kyrpides N."/>
            <person name="Ivanova N."/>
            <person name="Pagani I."/>
            <person name="Stams A."/>
            <person name="Plugge C."/>
            <person name="Muyzer G."/>
            <person name="Kuever J."/>
            <person name="Parshina S."/>
            <person name="Ivanova A."/>
            <person name="Nazina T."/>
            <person name="Woyke T."/>
        </authorList>
    </citation>
    <scope>NUCLEOTIDE SEQUENCE [LARGE SCALE GENOMIC DNA]</scope>
    <source>
        <strain evidence="6">CO-1-SRB</strain>
    </source>
</reference>